<proteinExistence type="inferred from homology"/>
<comment type="subcellular location">
    <subcellularLocation>
        <location evidence="9">Cell membrane</location>
        <topology evidence="9">Multi-pass membrane protein</topology>
    </subcellularLocation>
    <subcellularLocation>
        <location evidence="1">Membrane</location>
        <topology evidence="1">Multi-pass membrane protein</topology>
    </subcellularLocation>
</comment>
<comment type="catalytic activity">
    <reaction evidence="8 9">
        <text>heme b + (2E,6E)-farnesyl diphosphate + H2O = Fe(II)-heme o + diphosphate</text>
        <dbReference type="Rhea" id="RHEA:28070"/>
        <dbReference type="ChEBI" id="CHEBI:15377"/>
        <dbReference type="ChEBI" id="CHEBI:33019"/>
        <dbReference type="ChEBI" id="CHEBI:60344"/>
        <dbReference type="ChEBI" id="CHEBI:60530"/>
        <dbReference type="ChEBI" id="CHEBI:175763"/>
        <dbReference type="EC" id="2.5.1.141"/>
    </reaction>
</comment>
<evidence type="ECO:0000256" key="4">
    <source>
        <dbReference type="ARBA" id="ARBA00022692"/>
    </source>
</evidence>
<dbReference type="STRING" id="1300341.I595_2626"/>
<evidence type="ECO:0000256" key="5">
    <source>
        <dbReference type="ARBA" id="ARBA00022989"/>
    </source>
</evidence>
<dbReference type="AlphaFoldDB" id="A0A0P7ASG7"/>
<keyword evidence="4 9" id="KW-0812">Transmembrane</keyword>
<dbReference type="GO" id="GO:0048034">
    <property type="term" value="P:heme O biosynthetic process"/>
    <property type="evidence" value="ECO:0007669"/>
    <property type="project" value="UniProtKB-UniRule"/>
</dbReference>
<feature type="transmembrane region" description="Helical" evidence="9">
    <location>
        <begin position="77"/>
        <end position="96"/>
    </location>
</feature>
<dbReference type="InterPro" id="IPR006369">
    <property type="entry name" value="Protohaem_IX_farnesylTrfase"/>
</dbReference>
<dbReference type="PROSITE" id="PS00943">
    <property type="entry name" value="UBIA"/>
    <property type="match status" value="1"/>
</dbReference>
<evidence type="ECO:0000256" key="7">
    <source>
        <dbReference type="ARBA" id="ARBA00023136"/>
    </source>
</evidence>
<feature type="transmembrane region" description="Helical" evidence="9">
    <location>
        <begin position="329"/>
        <end position="354"/>
    </location>
</feature>
<dbReference type="Pfam" id="PF01040">
    <property type="entry name" value="UbiA"/>
    <property type="match status" value="1"/>
</dbReference>
<keyword evidence="2 9" id="KW-1003">Cell membrane</keyword>
<dbReference type="GO" id="GO:0005886">
    <property type="term" value="C:plasma membrane"/>
    <property type="evidence" value="ECO:0007669"/>
    <property type="project" value="UniProtKB-SubCell"/>
</dbReference>
<feature type="transmembrane region" description="Helical" evidence="9">
    <location>
        <begin position="197"/>
        <end position="216"/>
    </location>
</feature>
<comment type="function">
    <text evidence="9">Converts heme B (protoheme IX) to heme O by substitution of the vinyl group on carbon 2 of heme B porphyrin ring with a hydroxyethyl farnesyl side group.</text>
</comment>
<dbReference type="PANTHER" id="PTHR43448">
    <property type="entry name" value="PROTOHEME IX FARNESYLTRANSFERASE, MITOCHONDRIAL"/>
    <property type="match status" value="1"/>
</dbReference>
<evidence type="ECO:0000256" key="1">
    <source>
        <dbReference type="ARBA" id="ARBA00004141"/>
    </source>
</evidence>
<evidence type="ECO:0000256" key="8">
    <source>
        <dbReference type="ARBA" id="ARBA00047690"/>
    </source>
</evidence>
<dbReference type="HAMAP" id="MF_00154">
    <property type="entry name" value="CyoE_CtaB"/>
    <property type="match status" value="1"/>
</dbReference>
<feature type="transmembrane region" description="Helical" evidence="9">
    <location>
        <begin position="102"/>
        <end position="124"/>
    </location>
</feature>
<dbReference type="PATRIC" id="fig|1300341.3.peg.2786"/>
<feature type="transmembrane region" description="Helical" evidence="9">
    <location>
        <begin position="173"/>
        <end position="190"/>
    </location>
</feature>
<reference evidence="10 11" key="1">
    <citation type="submission" date="2015-09" db="EMBL/GenBank/DDBJ databases">
        <title>Genome sequence of the marine flavobacterium Croceitalea dokdonensis DOKDO 023 that contains proton- and sodium-pumping rhodopsins.</title>
        <authorList>
            <person name="Kwon S.-K."/>
            <person name="Lee H.K."/>
            <person name="Kwak M.-J."/>
            <person name="Kim J.F."/>
        </authorList>
    </citation>
    <scope>NUCLEOTIDE SEQUENCE [LARGE SCALE GENOMIC DNA]</scope>
    <source>
        <strain evidence="10 11">DOKDO 023</strain>
    </source>
</reference>
<dbReference type="InterPro" id="IPR030470">
    <property type="entry name" value="UbiA_prenylTrfase_CS"/>
</dbReference>
<comment type="pathway">
    <text evidence="9">Porphyrin-containing compound metabolism; heme O biosynthesis; heme O from protoheme: step 1/1.</text>
</comment>
<dbReference type="InterPro" id="IPR000537">
    <property type="entry name" value="UbiA_prenyltransferase"/>
</dbReference>
<dbReference type="EMBL" id="LDJX01000005">
    <property type="protein sequence ID" value="KPM31359.1"/>
    <property type="molecule type" value="Genomic_DNA"/>
</dbReference>
<dbReference type="Gene3D" id="1.10.357.140">
    <property type="entry name" value="UbiA prenyltransferase"/>
    <property type="match status" value="1"/>
</dbReference>
<dbReference type="Proteomes" id="UP000050280">
    <property type="component" value="Unassembled WGS sequence"/>
</dbReference>
<feature type="transmembrane region" description="Helical" evidence="9">
    <location>
        <begin position="295"/>
        <end position="317"/>
    </location>
</feature>
<dbReference type="PANTHER" id="PTHR43448:SF2">
    <property type="entry name" value="PROTOHEME IX FARNESYLTRANSFERASE, MITOCHONDRIAL"/>
    <property type="match status" value="1"/>
</dbReference>
<evidence type="ECO:0000256" key="3">
    <source>
        <dbReference type="ARBA" id="ARBA00022679"/>
    </source>
</evidence>
<protein>
    <recommendedName>
        <fullName evidence="9">Protoheme IX farnesyltransferase</fullName>
        <ecNumber evidence="9">2.5.1.141</ecNumber>
    </recommendedName>
    <alternativeName>
        <fullName evidence="9">Heme B farnesyltransferase</fullName>
    </alternativeName>
    <alternativeName>
        <fullName evidence="9">Heme O synthase</fullName>
    </alternativeName>
</protein>
<organism evidence="10 11">
    <name type="scientific">Croceitalea dokdonensis DOKDO 023</name>
    <dbReference type="NCBI Taxonomy" id="1300341"/>
    <lineage>
        <taxon>Bacteria</taxon>
        <taxon>Pseudomonadati</taxon>
        <taxon>Bacteroidota</taxon>
        <taxon>Flavobacteriia</taxon>
        <taxon>Flavobacteriales</taxon>
        <taxon>Flavobacteriaceae</taxon>
        <taxon>Croceitalea</taxon>
    </lineage>
</organism>
<keyword evidence="6 9" id="KW-0350">Heme biosynthesis</keyword>
<evidence type="ECO:0000256" key="9">
    <source>
        <dbReference type="HAMAP-Rule" id="MF_00154"/>
    </source>
</evidence>
<accession>A0A0P7ASG7</accession>
<dbReference type="EC" id="2.5.1.141" evidence="9"/>
<dbReference type="InterPro" id="IPR044878">
    <property type="entry name" value="UbiA_sf"/>
</dbReference>
<evidence type="ECO:0000256" key="2">
    <source>
        <dbReference type="ARBA" id="ARBA00022475"/>
    </source>
</evidence>
<feature type="transmembrane region" description="Helical" evidence="9">
    <location>
        <begin position="267"/>
        <end position="289"/>
    </location>
</feature>
<name>A0A0P7ASG7_9FLAO</name>
<comment type="similarity">
    <text evidence="9">Belongs to the UbiA prenyltransferase family. Protoheme IX farnesyltransferase subfamily.</text>
</comment>
<sequence length="356" mass="39403">MYIGALLFFGTAIGDLYKVGAKGTLFKINLKNFNPLQIMPCQCIFANYLDFMKYAAGAVEHTTWEIRISDLKELTKMRLALSVVFSSIAGYFLGAYEIEFTSVLLLAFGGYCMVGASNAYNQVIEKDLDALMKRTKNRPIPAGRMSVGYAMTVAVSLTVLGIIALYMLNPKTALFGAISIFLYTSVYTPLKTKTPLAVFVGALPGAIPFMLGWVAATNDFGIEPGTLFMIQFFWQFPHFWALGWMLDDDYRKGGFKMLPTGKKDASTALQIILYTIWMIVISVMPAFGITGRLQLSLVAAIIIGSMGLGMLIFAFKLYEKRDNKAARKLMLASVTYITFMQIVFVADKFIVAALNP</sequence>
<evidence type="ECO:0000313" key="11">
    <source>
        <dbReference type="Proteomes" id="UP000050280"/>
    </source>
</evidence>
<dbReference type="GO" id="GO:0008495">
    <property type="term" value="F:protoheme IX farnesyltransferase activity"/>
    <property type="evidence" value="ECO:0007669"/>
    <property type="project" value="UniProtKB-UniRule"/>
</dbReference>
<keyword evidence="5 9" id="KW-1133">Transmembrane helix</keyword>
<comment type="caution">
    <text evidence="10">The sequence shown here is derived from an EMBL/GenBank/DDBJ whole genome shotgun (WGS) entry which is preliminary data.</text>
</comment>
<gene>
    <name evidence="9" type="primary">ctaB</name>
    <name evidence="10" type="ORF">I595_2626</name>
</gene>
<keyword evidence="11" id="KW-1185">Reference proteome</keyword>
<dbReference type="NCBIfam" id="TIGR01473">
    <property type="entry name" value="cyoE_ctaB"/>
    <property type="match status" value="1"/>
</dbReference>
<evidence type="ECO:0000313" key="10">
    <source>
        <dbReference type="EMBL" id="KPM31359.1"/>
    </source>
</evidence>
<feature type="transmembrane region" description="Helical" evidence="9">
    <location>
        <begin position="145"/>
        <end position="167"/>
    </location>
</feature>
<keyword evidence="7 9" id="KW-0472">Membrane</keyword>
<evidence type="ECO:0000256" key="6">
    <source>
        <dbReference type="ARBA" id="ARBA00023133"/>
    </source>
</evidence>
<dbReference type="UniPathway" id="UPA00834">
    <property type="reaction ID" value="UER00712"/>
</dbReference>
<dbReference type="GO" id="GO:0006784">
    <property type="term" value="P:heme A biosynthetic process"/>
    <property type="evidence" value="ECO:0007669"/>
    <property type="project" value="TreeGrafter"/>
</dbReference>
<keyword evidence="3 9" id="KW-0808">Transferase</keyword>
<feature type="transmembrane region" description="Helical" evidence="9">
    <location>
        <begin position="228"/>
        <end position="246"/>
    </location>
</feature>
<dbReference type="CDD" id="cd13957">
    <property type="entry name" value="PT_UbiA_Cox10"/>
    <property type="match status" value="1"/>
</dbReference>
<comment type="miscellaneous">
    <text evidence="9">Carbon 2 of the heme B porphyrin ring is defined according to the Fischer nomenclature.</text>
</comment>